<dbReference type="SMART" id="SM00086">
    <property type="entry name" value="PAC"/>
    <property type="match status" value="2"/>
</dbReference>
<dbReference type="CDD" id="cd00130">
    <property type="entry name" value="PAS"/>
    <property type="match status" value="2"/>
</dbReference>
<evidence type="ECO:0000256" key="3">
    <source>
        <dbReference type="ARBA" id="ARBA00022553"/>
    </source>
</evidence>
<name>A0ABZ0CZM6_9BURK</name>
<reference evidence="9 10" key="1">
    <citation type="submission" date="2023-10" db="EMBL/GenBank/DDBJ databases">
        <title>Bacteria for the degradation of biodegradable plastic PBAT(Polybutylene adipate terephthalate).</title>
        <authorList>
            <person name="Weon H.-Y."/>
            <person name="Yeon J."/>
        </authorList>
    </citation>
    <scope>NUCLEOTIDE SEQUENCE [LARGE SCALE GENOMIC DNA]</scope>
    <source>
        <strain evidence="9 10">SBD 7-3</strain>
    </source>
</reference>
<dbReference type="SUPFAM" id="SSF55785">
    <property type="entry name" value="PYP-like sensor domain (PAS domain)"/>
    <property type="match status" value="2"/>
</dbReference>
<dbReference type="PANTHER" id="PTHR43047">
    <property type="entry name" value="TWO-COMPONENT HISTIDINE PROTEIN KINASE"/>
    <property type="match status" value="1"/>
</dbReference>
<dbReference type="Pfam" id="PF08447">
    <property type="entry name" value="PAS_3"/>
    <property type="match status" value="2"/>
</dbReference>
<dbReference type="SUPFAM" id="SSF55874">
    <property type="entry name" value="ATPase domain of HSP90 chaperone/DNA topoisomerase II/histidine kinase"/>
    <property type="match status" value="1"/>
</dbReference>
<proteinExistence type="predicted"/>
<dbReference type="InterPro" id="IPR003594">
    <property type="entry name" value="HATPase_dom"/>
</dbReference>
<dbReference type="RefSeq" id="WP_316701009.1">
    <property type="nucleotide sequence ID" value="NZ_CP136336.1"/>
</dbReference>
<dbReference type="PROSITE" id="PS50112">
    <property type="entry name" value="PAS"/>
    <property type="match status" value="1"/>
</dbReference>
<feature type="domain" description="PAS" evidence="7">
    <location>
        <begin position="39"/>
        <end position="110"/>
    </location>
</feature>
<organism evidence="9 10">
    <name type="scientific">Piscinibacter gummiphilus</name>
    <dbReference type="NCBI Taxonomy" id="946333"/>
    <lineage>
        <taxon>Bacteria</taxon>
        <taxon>Pseudomonadati</taxon>
        <taxon>Pseudomonadota</taxon>
        <taxon>Betaproteobacteria</taxon>
        <taxon>Burkholderiales</taxon>
        <taxon>Sphaerotilaceae</taxon>
        <taxon>Piscinibacter</taxon>
    </lineage>
</organism>
<protein>
    <recommendedName>
        <fullName evidence="2">histidine kinase</fullName>
        <ecNumber evidence="2">2.7.13.3</ecNumber>
    </recommendedName>
</protein>
<sequence length="540" mass="59542">MPLYALAGALLAAATLAALVWRRRRPPARSDDGSSLLPAGTDYEQLFTLCPNPMFAYDVETLGFLAVNGAMLRRYGYTQDELLKMTLADIRPPEDVPAMQAMAREVREKPSVSIPGVWRHRRKDGSIFHVRVSGHALTYRGRPVRLVQVMDVSAEVALHAEREQMIAKLQHSREWLATAINAGRVALWERDLVTGGLVLGGRWAQVLGTTPRAFGAVTVQSFEERCHPDDLAAAGQRFNAYLKDPTAAPYSDEFRIRHESGDWIWLLAQGRIAERGSDGRVRRVVGTFVDISPLKAAQHALAQAQAAEQASAMKTQFLGRVSHELRTPLNAVIGFSQLLQLDERAPLTEQQKERVVHIERAGQHLLALITDLMDLSRIELGAVELQPESVDLPRLLDDSLAMVQAQADERSVTLEREIEPGLPPVQADPLRLRQCVLNLLSNAIKYGLDPGRLRVSAGRTAAGEVALSVWNAGVGMTPEQLARLYEPFNRLGRNASHGEGTGIGLAISRQLIERMGGRIEAESEAGAWARFTVTLRTSER</sequence>
<evidence type="ECO:0000259" key="6">
    <source>
        <dbReference type="PROSITE" id="PS50109"/>
    </source>
</evidence>
<evidence type="ECO:0000259" key="7">
    <source>
        <dbReference type="PROSITE" id="PS50112"/>
    </source>
</evidence>
<dbReference type="InterPro" id="IPR001610">
    <property type="entry name" value="PAC"/>
</dbReference>
<accession>A0ABZ0CZM6</accession>
<dbReference type="SUPFAM" id="SSF47384">
    <property type="entry name" value="Homodimeric domain of signal transducing histidine kinase"/>
    <property type="match status" value="1"/>
</dbReference>
<dbReference type="Proteomes" id="UP001303946">
    <property type="component" value="Chromosome"/>
</dbReference>
<feature type="domain" description="PAC" evidence="8">
    <location>
        <begin position="250"/>
        <end position="303"/>
    </location>
</feature>
<dbReference type="Pfam" id="PF02518">
    <property type="entry name" value="HATPase_c"/>
    <property type="match status" value="1"/>
</dbReference>
<dbReference type="Gene3D" id="3.30.565.10">
    <property type="entry name" value="Histidine kinase-like ATPase, C-terminal domain"/>
    <property type="match status" value="1"/>
</dbReference>
<dbReference type="PROSITE" id="PS50113">
    <property type="entry name" value="PAC"/>
    <property type="match status" value="1"/>
</dbReference>
<comment type="catalytic activity">
    <reaction evidence="1">
        <text>ATP + protein L-histidine = ADP + protein N-phospho-L-histidine.</text>
        <dbReference type="EC" id="2.7.13.3"/>
    </reaction>
</comment>
<evidence type="ECO:0000256" key="1">
    <source>
        <dbReference type="ARBA" id="ARBA00000085"/>
    </source>
</evidence>
<dbReference type="SMART" id="SM00091">
    <property type="entry name" value="PAS"/>
    <property type="match status" value="2"/>
</dbReference>
<dbReference type="PROSITE" id="PS50109">
    <property type="entry name" value="HIS_KIN"/>
    <property type="match status" value="1"/>
</dbReference>
<evidence type="ECO:0000313" key="9">
    <source>
        <dbReference type="EMBL" id="WOB08293.1"/>
    </source>
</evidence>
<keyword evidence="4" id="KW-0808">Transferase</keyword>
<dbReference type="InterPro" id="IPR005467">
    <property type="entry name" value="His_kinase_dom"/>
</dbReference>
<feature type="domain" description="Histidine kinase" evidence="6">
    <location>
        <begin position="320"/>
        <end position="539"/>
    </location>
</feature>
<dbReference type="InterPro" id="IPR000014">
    <property type="entry name" value="PAS"/>
</dbReference>
<gene>
    <name evidence="9" type="ORF">RXV79_25760</name>
</gene>
<evidence type="ECO:0000256" key="5">
    <source>
        <dbReference type="ARBA" id="ARBA00022777"/>
    </source>
</evidence>
<keyword evidence="3" id="KW-0597">Phosphoprotein</keyword>
<dbReference type="InterPro" id="IPR036890">
    <property type="entry name" value="HATPase_C_sf"/>
</dbReference>
<dbReference type="CDD" id="cd00082">
    <property type="entry name" value="HisKA"/>
    <property type="match status" value="1"/>
</dbReference>
<keyword evidence="5" id="KW-0418">Kinase</keyword>
<dbReference type="SMART" id="SM00388">
    <property type="entry name" value="HisKA"/>
    <property type="match status" value="1"/>
</dbReference>
<dbReference type="NCBIfam" id="TIGR00229">
    <property type="entry name" value="sensory_box"/>
    <property type="match status" value="2"/>
</dbReference>
<dbReference type="Gene3D" id="3.30.450.20">
    <property type="entry name" value="PAS domain"/>
    <property type="match status" value="2"/>
</dbReference>
<evidence type="ECO:0000259" key="8">
    <source>
        <dbReference type="PROSITE" id="PS50113"/>
    </source>
</evidence>
<dbReference type="Gene3D" id="1.10.287.130">
    <property type="match status" value="1"/>
</dbReference>
<dbReference type="InterPro" id="IPR013655">
    <property type="entry name" value="PAS_fold_3"/>
</dbReference>
<evidence type="ECO:0000256" key="2">
    <source>
        <dbReference type="ARBA" id="ARBA00012438"/>
    </source>
</evidence>
<dbReference type="EC" id="2.7.13.3" evidence="2"/>
<dbReference type="InterPro" id="IPR035965">
    <property type="entry name" value="PAS-like_dom_sf"/>
</dbReference>
<dbReference type="EMBL" id="CP136336">
    <property type="protein sequence ID" value="WOB08293.1"/>
    <property type="molecule type" value="Genomic_DNA"/>
</dbReference>
<evidence type="ECO:0000256" key="4">
    <source>
        <dbReference type="ARBA" id="ARBA00022679"/>
    </source>
</evidence>
<dbReference type="InterPro" id="IPR036097">
    <property type="entry name" value="HisK_dim/P_sf"/>
</dbReference>
<dbReference type="InterPro" id="IPR004358">
    <property type="entry name" value="Sig_transdc_His_kin-like_C"/>
</dbReference>
<dbReference type="InterPro" id="IPR000700">
    <property type="entry name" value="PAS-assoc_C"/>
</dbReference>
<evidence type="ECO:0000313" key="10">
    <source>
        <dbReference type="Proteomes" id="UP001303946"/>
    </source>
</evidence>
<dbReference type="SMART" id="SM00387">
    <property type="entry name" value="HATPase_c"/>
    <property type="match status" value="1"/>
</dbReference>
<dbReference type="PANTHER" id="PTHR43047:SF72">
    <property type="entry name" value="OSMOSENSING HISTIDINE PROTEIN KINASE SLN1"/>
    <property type="match status" value="1"/>
</dbReference>
<dbReference type="InterPro" id="IPR003661">
    <property type="entry name" value="HisK_dim/P_dom"/>
</dbReference>
<dbReference type="Pfam" id="PF00512">
    <property type="entry name" value="HisKA"/>
    <property type="match status" value="1"/>
</dbReference>
<dbReference type="PRINTS" id="PR00344">
    <property type="entry name" value="BCTRLSENSOR"/>
</dbReference>
<keyword evidence="10" id="KW-1185">Reference proteome</keyword>